<organism evidence="2 3">
    <name type="scientific">Rugamonas rubra</name>
    <dbReference type="NCBI Taxonomy" id="758825"/>
    <lineage>
        <taxon>Bacteria</taxon>
        <taxon>Pseudomonadati</taxon>
        <taxon>Pseudomonadota</taxon>
        <taxon>Betaproteobacteria</taxon>
        <taxon>Burkholderiales</taxon>
        <taxon>Oxalobacteraceae</taxon>
        <taxon>Telluria group</taxon>
        <taxon>Rugamonas</taxon>
    </lineage>
</organism>
<accession>A0A1I4QHE4</accession>
<feature type="signal peptide" evidence="1">
    <location>
        <begin position="1"/>
        <end position="26"/>
    </location>
</feature>
<dbReference type="EMBL" id="FOTW01000019">
    <property type="protein sequence ID" value="SFM39522.1"/>
    <property type="molecule type" value="Genomic_DNA"/>
</dbReference>
<evidence type="ECO:0000313" key="2">
    <source>
        <dbReference type="EMBL" id="SFM39522.1"/>
    </source>
</evidence>
<dbReference type="AlphaFoldDB" id="A0A1I4QHE4"/>
<protein>
    <recommendedName>
        <fullName evidence="4">DUF4189 domain-containing protein</fullName>
    </recommendedName>
</protein>
<dbReference type="PROSITE" id="PS51257">
    <property type="entry name" value="PROKAR_LIPOPROTEIN"/>
    <property type="match status" value="1"/>
</dbReference>
<reference evidence="2 3" key="1">
    <citation type="submission" date="2016-10" db="EMBL/GenBank/DDBJ databases">
        <authorList>
            <person name="de Groot N.N."/>
        </authorList>
    </citation>
    <scope>NUCLEOTIDE SEQUENCE [LARGE SCALE GENOMIC DNA]</scope>
    <source>
        <strain evidence="2 3">ATCC 43154</strain>
    </source>
</reference>
<sequence length="144" mass="14504">MKTAAPPSLPRLLCAALLALAGAACAGTPPAMAPDVAAPNAAALWQQIQAETADAACDGPQHCHSIAIGSKACGGPARYLAWSSKHDDGARLRALAARHAAQSKLEDEQAGLLSNCMAVQDPGASCRAGRCVLNPPGIGGRDSK</sequence>
<evidence type="ECO:0000313" key="3">
    <source>
        <dbReference type="Proteomes" id="UP000199470"/>
    </source>
</evidence>
<keyword evidence="1" id="KW-0732">Signal</keyword>
<dbReference type="OrthoDB" id="8703681at2"/>
<name>A0A1I4QHE4_9BURK</name>
<dbReference type="Proteomes" id="UP000199470">
    <property type="component" value="Unassembled WGS sequence"/>
</dbReference>
<feature type="chain" id="PRO_5011785159" description="DUF4189 domain-containing protein" evidence="1">
    <location>
        <begin position="27"/>
        <end position="144"/>
    </location>
</feature>
<gene>
    <name evidence="2" type="ORF">SAMN02982985_03925</name>
</gene>
<evidence type="ECO:0000256" key="1">
    <source>
        <dbReference type="SAM" id="SignalP"/>
    </source>
</evidence>
<proteinExistence type="predicted"/>
<keyword evidence="3" id="KW-1185">Reference proteome</keyword>
<dbReference type="RefSeq" id="WP_093389402.1">
    <property type="nucleotide sequence ID" value="NZ_FOTW01000019.1"/>
</dbReference>
<evidence type="ECO:0008006" key="4">
    <source>
        <dbReference type="Google" id="ProtNLM"/>
    </source>
</evidence>